<comment type="catalytic activity">
    <reaction evidence="1">
        <text>ATP + protein L-histidine = ADP + protein N-phospho-L-histidine.</text>
        <dbReference type="EC" id="2.7.13.3"/>
    </reaction>
</comment>
<dbReference type="PANTHER" id="PTHR43304">
    <property type="entry name" value="PHYTOCHROME-LIKE PROTEIN CPH1"/>
    <property type="match status" value="1"/>
</dbReference>
<keyword evidence="5" id="KW-0418">Kinase</keyword>
<feature type="region of interest" description="Disordered" evidence="6">
    <location>
        <begin position="868"/>
        <end position="893"/>
    </location>
</feature>
<dbReference type="SMART" id="SM00388">
    <property type="entry name" value="HisKA"/>
    <property type="match status" value="1"/>
</dbReference>
<evidence type="ECO:0000256" key="7">
    <source>
        <dbReference type="SAM" id="Phobius"/>
    </source>
</evidence>
<evidence type="ECO:0000259" key="9">
    <source>
        <dbReference type="PROSITE" id="PS50112"/>
    </source>
</evidence>
<dbReference type="PROSITE" id="PS50112">
    <property type="entry name" value="PAS"/>
    <property type="match status" value="1"/>
</dbReference>
<feature type="transmembrane region" description="Helical" evidence="7">
    <location>
        <begin position="12"/>
        <end position="32"/>
    </location>
</feature>
<dbReference type="SMART" id="SM00065">
    <property type="entry name" value="GAF"/>
    <property type="match status" value="1"/>
</dbReference>
<dbReference type="InterPro" id="IPR000014">
    <property type="entry name" value="PAS"/>
</dbReference>
<name>A0ABS6MW57_9GAMM</name>
<dbReference type="PROSITE" id="PS50109">
    <property type="entry name" value="HIS_KIN"/>
    <property type="match status" value="1"/>
</dbReference>
<feature type="transmembrane region" description="Helical" evidence="7">
    <location>
        <begin position="325"/>
        <end position="343"/>
    </location>
</feature>
<proteinExistence type="predicted"/>
<dbReference type="Pfam" id="PF08448">
    <property type="entry name" value="PAS_4"/>
    <property type="match status" value="1"/>
</dbReference>
<dbReference type="InterPro" id="IPR052162">
    <property type="entry name" value="Sensor_kinase/Photoreceptor"/>
</dbReference>
<dbReference type="Proteomes" id="UP000813068">
    <property type="component" value="Unassembled WGS sequence"/>
</dbReference>
<evidence type="ECO:0000256" key="5">
    <source>
        <dbReference type="ARBA" id="ARBA00022777"/>
    </source>
</evidence>
<evidence type="ECO:0000313" key="11">
    <source>
        <dbReference type="Proteomes" id="UP000813068"/>
    </source>
</evidence>
<feature type="domain" description="Histidine kinase" evidence="8">
    <location>
        <begin position="675"/>
        <end position="889"/>
    </location>
</feature>
<keyword evidence="11" id="KW-1185">Reference proteome</keyword>
<feature type="transmembrane region" description="Helical" evidence="7">
    <location>
        <begin position="52"/>
        <end position="71"/>
    </location>
</feature>
<keyword evidence="7" id="KW-0812">Transmembrane</keyword>
<gene>
    <name evidence="10" type="ORF">KRX52_09510</name>
</gene>
<reference evidence="10 11" key="1">
    <citation type="submission" date="2021-06" db="EMBL/GenBank/DDBJ databases">
        <title>Differences between aerobic and microaerobic xylene degrading microbial communities.</title>
        <authorList>
            <person name="Banerjee S."/>
            <person name="Tancsics A."/>
        </authorList>
    </citation>
    <scope>NUCLEOTIDE SEQUENCE [LARGE SCALE GENOMIC DNA]</scope>
    <source>
        <strain evidence="10 11">MAP12</strain>
    </source>
</reference>
<keyword evidence="7" id="KW-0472">Membrane</keyword>
<dbReference type="InterPro" id="IPR003018">
    <property type="entry name" value="GAF"/>
</dbReference>
<dbReference type="PANTHER" id="PTHR43304:SF1">
    <property type="entry name" value="PAC DOMAIN-CONTAINING PROTEIN"/>
    <property type="match status" value="1"/>
</dbReference>
<dbReference type="NCBIfam" id="TIGR00229">
    <property type="entry name" value="sensory_box"/>
    <property type="match status" value="1"/>
</dbReference>
<keyword evidence="3" id="KW-0597">Phosphoprotein</keyword>
<dbReference type="InterPro" id="IPR013656">
    <property type="entry name" value="PAS_4"/>
</dbReference>
<feature type="domain" description="PAS" evidence="9">
    <location>
        <begin position="534"/>
        <end position="604"/>
    </location>
</feature>
<evidence type="ECO:0000256" key="1">
    <source>
        <dbReference type="ARBA" id="ARBA00000085"/>
    </source>
</evidence>
<dbReference type="InterPro" id="IPR003594">
    <property type="entry name" value="HATPase_dom"/>
</dbReference>
<dbReference type="Pfam" id="PF13185">
    <property type="entry name" value="GAF_2"/>
    <property type="match status" value="1"/>
</dbReference>
<evidence type="ECO:0000256" key="3">
    <source>
        <dbReference type="ARBA" id="ARBA00022553"/>
    </source>
</evidence>
<evidence type="ECO:0000256" key="4">
    <source>
        <dbReference type="ARBA" id="ARBA00022679"/>
    </source>
</evidence>
<protein>
    <recommendedName>
        <fullName evidence="2">histidine kinase</fullName>
        <ecNumber evidence="2">2.7.13.3</ecNumber>
    </recommendedName>
</protein>
<sequence length="893" mass="98450">MSTDHRPLIYQAFLYTLALALLAVGGVSLLDVLLDHGSSPHYLLLSPGSPPLALSLGITLLGAALLSLLALRKGPHNLRLDRRTLLAGVCGVLLSTASWSLLSQQSSDALAAQSQLLLARLQSASREMLSARLALIQRMAERWQAIGSMPSDALWQQEAGSYLRDFPNLGLIAVLDERLLPQRNQVRAPKAQRWLESFLADPEQRDWLQQVRTGRQAHMSASLNLLGNGPMALIAVPLHLPGQSGQLLVASLDVGDTMGNLLGGNSGEFIIRVHEGSQLIYDSAGAAPGHVLIPVGSGLTRLAQTPEWTIGTYLKPGRGQAGSRLLALLVLFCGLALSFFLMFTQRLAWGAQQQALHLRERQRFDEAQSRVLDMISTLQPLPQILEAICRLIEQSDPRLRCSILLVDSSGQRLTLGAAPSLDEHYNQAVDGLPIREGTGSCGTAAFRRQPVLVNDIAHDPLWQGFHELAASSNLHACWSTPLFAASGGLLGTFAIYQQQPMVVDSVLEDLVTTASHLAAIAIEQKTTRQRLLESEQRFRSLFACNPDPVFAFDLRGRFERVNPVASQLLGYREDELRGAHFTQYLEPTEAQRIQPLLLKVARGETHSFELQCRNRAGELLELDVTQLPIVIDHAIVGVFCIAKDIRQRKTAERTLQSALAELERSNRELQAFAFVASHDLQEPLRKIQSFAARLQTRPAGLDEQGRDYLQRMISAAERMQALIHDLLAYSRVATRAQSFVRLELERLLDEVMQDLEHVIEGSGARIERAPLPAIAGDPSQMRQLLQNLLSNAIKFHKPGELPQVRIYAEYQPTGEWSLCVSDQGVGFDEQYLERIFHPFQRLHSRQAYPGTGIGLAIVSRIAERHGGRLSASSRPGQGATFRVTFPTPPMPTG</sequence>
<evidence type="ECO:0000256" key="6">
    <source>
        <dbReference type="SAM" id="MobiDB-lite"/>
    </source>
</evidence>
<dbReference type="RefSeq" id="WP_217681500.1">
    <property type="nucleotide sequence ID" value="NZ_JAHRGL010000019.1"/>
</dbReference>
<evidence type="ECO:0000256" key="2">
    <source>
        <dbReference type="ARBA" id="ARBA00012438"/>
    </source>
</evidence>
<evidence type="ECO:0000259" key="8">
    <source>
        <dbReference type="PROSITE" id="PS50109"/>
    </source>
</evidence>
<evidence type="ECO:0000313" key="10">
    <source>
        <dbReference type="EMBL" id="MBV2133038.1"/>
    </source>
</evidence>
<dbReference type="Pfam" id="PF02518">
    <property type="entry name" value="HATPase_c"/>
    <property type="match status" value="1"/>
</dbReference>
<comment type="caution">
    <text evidence="10">The sequence shown here is derived from an EMBL/GenBank/DDBJ whole genome shotgun (WGS) entry which is preliminary data.</text>
</comment>
<keyword evidence="4" id="KW-0808">Transferase</keyword>
<dbReference type="EMBL" id="JAHRGL010000019">
    <property type="protein sequence ID" value="MBV2133038.1"/>
    <property type="molecule type" value="Genomic_DNA"/>
</dbReference>
<dbReference type="InterPro" id="IPR003661">
    <property type="entry name" value="HisK_dim/P_dom"/>
</dbReference>
<accession>A0ABS6MW57</accession>
<dbReference type="CDD" id="cd00130">
    <property type="entry name" value="PAS"/>
    <property type="match status" value="1"/>
</dbReference>
<dbReference type="SMART" id="SM00387">
    <property type="entry name" value="HATPase_c"/>
    <property type="match status" value="1"/>
</dbReference>
<dbReference type="CDD" id="cd00082">
    <property type="entry name" value="HisKA"/>
    <property type="match status" value="1"/>
</dbReference>
<organism evidence="10 11">
    <name type="scientific">Geopseudomonas aromaticivorans</name>
    <dbReference type="NCBI Taxonomy" id="2849492"/>
    <lineage>
        <taxon>Bacteria</taxon>
        <taxon>Pseudomonadati</taxon>
        <taxon>Pseudomonadota</taxon>
        <taxon>Gammaproteobacteria</taxon>
        <taxon>Pseudomonadales</taxon>
        <taxon>Pseudomonadaceae</taxon>
        <taxon>Geopseudomonas</taxon>
    </lineage>
</organism>
<dbReference type="Pfam" id="PF00512">
    <property type="entry name" value="HisKA"/>
    <property type="match status" value="1"/>
</dbReference>
<dbReference type="EC" id="2.7.13.3" evidence="2"/>
<dbReference type="SMART" id="SM00091">
    <property type="entry name" value="PAS"/>
    <property type="match status" value="1"/>
</dbReference>
<keyword evidence="7" id="KW-1133">Transmembrane helix</keyword>
<dbReference type="InterPro" id="IPR005467">
    <property type="entry name" value="His_kinase_dom"/>
</dbReference>